<evidence type="ECO:0000313" key="1">
    <source>
        <dbReference type="EMBL" id="KIH82918.1"/>
    </source>
</evidence>
<dbReference type="AlphaFoldDB" id="A0A0C2EVZ7"/>
<protein>
    <submittedName>
        <fullName evidence="1">Uncharacterized protein</fullName>
    </submittedName>
</protein>
<dbReference type="EMBL" id="JXDG01000042">
    <property type="protein sequence ID" value="KIH82918.1"/>
    <property type="molecule type" value="Genomic_DNA"/>
</dbReference>
<comment type="caution">
    <text evidence="1">The sequence shown here is derived from an EMBL/GenBank/DDBJ whole genome shotgun (WGS) entry which is preliminary data.</text>
</comment>
<gene>
    <name evidence="1" type="ORF">UCMB321_3373</name>
</gene>
<dbReference type="STRING" id="226910.UCMB321_3373"/>
<evidence type="ECO:0000313" key="2">
    <source>
        <dbReference type="Proteomes" id="UP000031535"/>
    </source>
</evidence>
<proteinExistence type="predicted"/>
<keyword evidence="2" id="KW-1185">Reference proteome</keyword>
<organism evidence="1 2">
    <name type="scientific">Pseudomonas batumici</name>
    <dbReference type="NCBI Taxonomy" id="226910"/>
    <lineage>
        <taxon>Bacteria</taxon>
        <taxon>Pseudomonadati</taxon>
        <taxon>Pseudomonadota</taxon>
        <taxon>Gammaproteobacteria</taxon>
        <taxon>Pseudomonadales</taxon>
        <taxon>Pseudomonadaceae</taxon>
        <taxon>Pseudomonas</taxon>
    </lineage>
</organism>
<reference evidence="1 2" key="1">
    <citation type="submission" date="2015-01" db="EMBL/GenBank/DDBJ databases">
        <title>Complete genome of Pseudomonas batumici UCM B-321 producer of the batumin antibiotic with strong antistaphilococcal and potential anticancer activity.</title>
        <authorList>
            <person name="Klochko V.V."/>
            <person name="Zelena L.B."/>
            <person name="Elena K.A."/>
            <person name="Reva O.N."/>
        </authorList>
    </citation>
    <scope>NUCLEOTIDE SEQUENCE [LARGE SCALE GENOMIC DNA]</scope>
    <source>
        <strain evidence="1 2">UCM B-321</strain>
    </source>
</reference>
<dbReference type="PATRIC" id="fig|226910.6.peg.3362"/>
<dbReference type="Proteomes" id="UP000031535">
    <property type="component" value="Unassembled WGS sequence"/>
</dbReference>
<sequence length="77" mass="8291">MHESVPVSSGESVPALEEGLALSVYPHSWRRSSGNFVCVYGARRSTVRVILVAGNRTVNARNKAAGSPGSLRRQRVV</sequence>
<name>A0A0C2EVZ7_9PSED</name>
<accession>A0A0C2EVZ7</accession>